<comment type="caution">
    <text evidence="2">The sequence shown here is derived from an EMBL/GenBank/DDBJ whole genome shotgun (WGS) entry which is preliminary data.</text>
</comment>
<gene>
    <name evidence="2" type="ORF">B5P45_11990</name>
</gene>
<proteinExistence type="predicted"/>
<name>A0A2N9VYL6_9HYPH</name>
<evidence type="ECO:0000256" key="1">
    <source>
        <dbReference type="SAM" id="MobiDB-lite"/>
    </source>
</evidence>
<accession>A0A2N9VYL6</accession>
<evidence type="ECO:0000313" key="3">
    <source>
        <dbReference type="Proteomes" id="UP000232163"/>
    </source>
</evidence>
<evidence type="ECO:0000313" key="2">
    <source>
        <dbReference type="EMBL" id="PIO44584.1"/>
    </source>
</evidence>
<reference evidence="2 3" key="1">
    <citation type="journal article" date="2017" name="Int J Environ Stud">
        <title>Does the Miocene-Pliocene relict legume Oxytropis triphylla form nitrogen-fixing nodules with a combination of bacterial strains?</title>
        <authorList>
            <person name="Safronova V."/>
            <person name="Belimov A."/>
            <person name="Sazanova A."/>
            <person name="Kuznetsova I."/>
            <person name="Popova J."/>
            <person name="Andronov E."/>
            <person name="Verkhozina A."/>
            <person name="Tikhonovich I."/>
        </authorList>
    </citation>
    <scope>NUCLEOTIDE SEQUENCE [LARGE SCALE GENOMIC DNA]</scope>
    <source>
        <strain evidence="2 3">Tri-38</strain>
    </source>
</reference>
<dbReference type="EMBL" id="MZMT01000028">
    <property type="protein sequence ID" value="PIO44584.1"/>
    <property type="molecule type" value="Genomic_DNA"/>
</dbReference>
<dbReference type="KEGG" id="pht:BLM14_25850"/>
<keyword evidence="3" id="KW-1185">Reference proteome</keyword>
<sequence length="87" mass="9277">MNPDIGGTVRQIPTTVYFYSGGASRQLRMISGGARPPVSPAQQAKTVGRPSTLEPAGDAGELCERLGLIRRVASYAACRFAGEPYYD</sequence>
<dbReference type="AlphaFoldDB" id="A0A2N9VYL6"/>
<organism evidence="2 3">
    <name type="scientific">Phyllobacterium zundukense</name>
    <dbReference type="NCBI Taxonomy" id="1867719"/>
    <lineage>
        <taxon>Bacteria</taxon>
        <taxon>Pseudomonadati</taxon>
        <taxon>Pseudomonadota</taxon>
        <taxon>Alphaproteobacteria</taxon>
        <taxon>Hyphomicrobiales</taxon>
        <taxon>Phyllobacteriaceae</taxon>
        <taxon>Phyllobacterium</taxon>
    </lineage>
</organism>
<protein>
    <submittedName>
        <fullName evidence="2">Uncharacterized protein</fullName>
    </submittedName>
</protein>
<feature type="region of interest" description="Disordered" evidence="1">
    <location>
        <begin position="32"/>
        <end position="55"/>
    </location>
</feature>
<dbReference type="Proteomes" id="UP000232163">
    <property type="component" value="Unassembled WGS sequence"/>
</dbReference>